<feature type="region of interest" description="Disordered" evidence="2">
    <location>
        <begin position="260"/>
        <end position="341"/>
    </location>
</feature>
<name>A0AAE3DI04_9FIRM</name>
<dbReference type="AlphaFoldDB" id="A0AAE3DI04"/>
<sequence>MTEHNATSLSASLVNRKVYTVCYTGLDTLSSFHDALYEARRSYFGSGKTVHIRARGIFDGLSGEVHGKLSRRTIKWKKRAGKNTLEAAFTNGGQRGIAFYNAYGALRARVYYDGEMQWMRTEYFSPDDDRRARITFKPDDHRDAVIRFDYNDSTGKTKETVLFPVPYAFQTAEQSLQNAQFGDRLLLVADERGEYAYCPRGEQQRRIKFLKQNKNASVMLSMGWEVKDGDVPETTEPEPELPVFGDLTEPALVDFLSDPAEKAAEPTEENPVLEEATSEEPASEEAASETPEAEPQPETEPETKEVEESPIEDTPAEEPEEAPEESAPEETPKTDSAPDITPEELRQARALLDKLLPAKEAEKEDDPKAGITLIRGGAPLRYTGDLSEDGKREGFGRTVNNNGITLYEGEYKNDLREGFGVHHYRSGAVSYIGDFKDDQREGFGVSFRESDHALHISHWQNGKPQGMATIFNKNGDLIYNGQIIDGQKQGAGVSVDPETHCVFVEKYENNEKAGQATLFDADGNLIYSGGWQNGKRQGHGTAFDKNGNVVYTGEWKDDRYENGILYRHVQNEDKA</sequence>
<reference evidence="3" key="1">
    <citation type="submission" date="2021-10" db="EMBL/GenBank/DDBJ databases">
        <title>Anaerobic single-cell dispensing facilitates the cultivation of human gut bacteria.</title>
        <authorList>
            <person name="Afrizal A."/>
        </authorList>
    </citation>
    <scope>NUCLEOTIDE SEQUENCE</scope>
    <source>
        <strain evidence="3">CLA-AA-H250</strain>
    </source>
</reference>
<evidence type="ECO:0000313" key="3">
    <source>
        <dbReference type="EMBL" id="MCC2136082.1"/>
    </source>
</evidence>
<evidence type="ECO:0000256" key="2">
    <source>
        <dbReference type="SAM" id="MobiDB-lite"/>
    </source>
</evidence>
<feature type="compositionally biased region" description="Acidic residues" evidence="2">
    <location>
        <begin position="266"/>
        <end position="300"/>
    </location>
</feature>
<dbReference type="PANTHER" id="PTHR43215:SF14">
    <property type="entry name" value="RADIAL SPOKE HEAD 1 HOMOLOG"/>
    <property type="match status" value="1"/>
</dbReference>
<feature type="compositionally biased region" description="Acidic residues" evidence="2">
    <location>
        <begin position="308"/>
        <end position="328"/>
    </location>
</feature>
<dbReference type="SUPFAM" id="SSF82185">
    <property type="entry name" value="Histone H3 K4-specific methyltransferase SET7/9 N-terminal domain"/>
    <property type="match status" value="1"/>
</dbReference>
<dbReference type="SMART" id="SM00698">
    <property type="entry name" value="MORN"/>
    <property type="match status" value="4"/>
</dbReference>
<dbReference type="Proteomes" id="UP001199424">
    <property type="component" value="Unassembled WGS sequence"/>
</dbReference>
<organism evidence="3 4">
    <name type="scientific">Hominenteromicrobium mulieris</name>
    <dbReference type="NCBI Taxonomy" id="2885357"/>
    <lineage>
        <taxon>Bacteria</taxon>
        <taxon>Bacillati</taxon>
        <taxon>Bacillota</taxon>
        <taxon>Clostridia</taxon>
        <taxon>Eubacteriales</taxon>
        <taxon>Oscillospiraceae</taxon>
        <taxon>Hominenteromicrobium</taxon>
    </lineage>
</organism>
<accession>A0AAE3DI04</accession>
<gene>
    <name evidence="3" type="ORF">LKD31_03515</name>
</gene>
<comment type="caution">
    <text evidence="3">The sequence shown here is derived from an EMBL/GenBank/DDBJ whole genome shotgun (WGS) entry which is preliminary data.</text>
</comment>
<dbReference type="RefSeq" id="WP_308448649.1">
    <property type="nucleotide sequence ID" value="NZ_JAJEQC010000002.1"/>
</dbReference>
<dbReference type="Gene3D" id="2.20.110.10">
    <property type="entry name" value="Histone H3 K4-specific methyltransferase SET7/9 N-terminal domain"/>
    <property type="match status" value="3"/>
</dbReference>
<dbReference type="PANTHER" id="PTHR43215">
    <property type="entry name" value="RADIAL SPOKE HEAD 1 HOMOLOG"/>
    <property type="match status" value="1"/>
</dbReference>
<evidence type="ECO:0000256" key="1">
    <source>
        <dbReference type="ARBA" id="ARBA00022737"/>
    </source>
</evidence>
<proteinExistence type="predicted"/>
<protein>
    <recommendedName>
        <fullName evidence="5">MORN repeat protein</fullName>
    </recommendedName>
</protein>
<evidence type="ECO:0000313" key="4">
    <source>
        <dbReference type="Proteomes" id="UP001199424"/>
    </source>
</evidence>
<dbReference type="Pfam" id="PF02493">
    <property type="entry name" value="MORN"/>
    <property type="match status" value="3"/>
</dbReference>
<dbReference type="EMBL" id="JAJEQC010000002">
    <property type="protein sequence ID" value="MCC2136082.1"/>
    <property type="molecule type" value="Genomic_DNA"/>
</dbReference>
<keyword evidence="1" id="KW-0677">Repeat</keyword>
<evidence type="ECO:0008006" key="5">
    <source>
        <dbReference type="Google" id="ProtNLM"/>
    </source>
</evidence>
<dbReference type="InterPro" id="IPR003409">
    <property type="entry name" value="MORN"/>
</dbReference>
<keyword evidence="4" id="KW-1185">Reference proteome</keyword>